<keyword evidence="3" id="KW-1185">Reference proteome</keyword>
<organism evidence="2 3">
    <name type="scientific">Ktedonosporobacter rubrisoli</name>
    <dbReference type="NCBI Taxonomy" id="2509675"/>
    <lineage>
        <taxon>Bacteria</taxon>
        <taxon>Bacillati</taxon>
        <taxon>Chloroflexota</taxon>
        <taxon>Ktedonobacteria</taxon>
        <taxon>Ktedonobacterales</taxon>
        <taxon>Ktedonosporobacteraceae</taxon>
        <taxon>Ktedonosporobacter</taxon>
    </lineage>
</organism>
<name>A0A4P6JPI1_KTERU</name>
<protein>
    <submittedName>
        <fullName evidence="2">Uncharacterized protein</fullName>
    </submittedName>
</protein>
<sequence>MEPETKLLPPLAPVEDAHRQTRGEIEQEHSDGQKRRDQAKGIGYTQEQPCSQGEYHGCRGMDDDSRTWRVLTREAGK</sequence>
<proteinExistence type="predicted"/>
<dbReference type="Proteomes" id="UP000290365">
    <property type="component" value="Chromosome"/>
</dbReference>
<gene>
    <name evidence="2" type="ORF">EPA93_14385</name>
</gene>
<dbReference type="AlphaFoldDB" id="A0A4P6JPI1"/>
<evidence type="ECO:0000313" key="3">
    <source>
        <dbReference type="Proteomes" id="UP000290365"/>
    </source>
</evidence>
<feature type="region of interest" description="Disordered" evidence="1">
    <location>
        <begin position="1"/>
        <end position="48"/>
    </location>
</feature>
<evidence type="ECO:0000256" key="1">
    <source>
        <dbReference type="SAM" id="MobiDB-lite"/>
    </source>
</evidence>
<accession>A0A4P6JPI1</accession>
<evidence type="ECO:0000313" key="2">
    <source>
        <dbReference type="EMBL" id="QBD77123.1"/>
    </source>
</evidence>
<dbReference type="EMBL" id="CP035758">
    <property type="protein sequence ID" value="QBD77123.1"/>
    <property type="molecule type" value="Genomic_DNA"/>
</dbReference>
<reference evidence="2 3" key="1">
    <citation type="submission" date="2019-01" db="EMBL/GenBank/DDBJ databases">
        <title>Ktedonosporobacter rubrisoli SCAWS-G2.</title>
        <authorList>
            <person name="Huang Y."/>
            <person name="Yan B."/>
        </authorList>
    </citation>
    <scope>NUCLEOTIDE SEQUENCE [LARGE SCALE GENOMIC DNA]</scope>
    <source>
        <strain evidence="2 3">SCAWS-G2</strain>
    </source>
</reference>
<dbReference type="KEGG" id="kbs:EPA93_14385"/>
<feature type="compositionally biased region" description="Basic and acidic residues" evidence="1">
    <location>
        <begin position="15"/>
        <end position="39"/>
    </location>
</feature>
<dbReference type="RefSeq" id="WP_129888186.1">
    <property type="nucleotide sequence ID" value="NZ_CP035758.1"/>
</dbReference>